<dbReference type="SUPFAM" id="SSF55874">
    <property type="entry name" value="ATPase domain of HSP90 chaperone/DNA topoisomerase II/histidine kinase"/>
    <property type="match status" value="1"/>
</dbReference>
<dbReference type="GO" id="GO:0000155">
    <property type="term" value="F:phosphorelay sensor kinase activity"/>
    <property type="evidence" value="ECO:0007669"/>
    <property type="project" value="InterPro"/>
</dbReference>
<feature type="region of interest" description="Disordered" evidence="5">
    <location>
        <begin position="508"/>
        <end position="534"/>
    </location>
</feature>
<sequence length="534" mass="58263">MAAPNSTAVRGHLFPDMPGERRIAGAGKGSVVGGHESFCRRMPGRRMTANAGSRPHRTPAMNIFYPPRDLWQRVIGWIKRMPIHAPQDRRNALMLQTILAIVGTAALVMVFSSYAFTGIEAQGDTWVAVAIGAYAWLCFHLSRRGLYRLSASLTVIGSLLLIGASYYVYGLQAQPGLLMIHLMPLLFAGLLLGRSAVWWTALANTVALAIGAWVDIRHATNIPGTSGVLSDLLLSSMNFLVLAVILDRLIRSSQRAIERSQALDAACMELKREIEEKELAYARLLQTQRMEAIGRLSAGAAHDFNNILSVIVGLATSPHLKGNPADSVLSRIRRAAQRGAVITRRLLSFSRTQVRQVSVFDLAEAIDEMRPLILPMFHRGIRVSLDIPPPGLLVETDHEEFELALLNIVSNACDAMPQGGHFTLSVDPSENQALIRMEDTGSGMPPDVLARLFEPFFTTKPKGEGTGIGMSIVHRFVADSGGELEVDSSPERGTRIHLRLPLVKPYAPEERLDDPTGAYDKSGEACETRTVAAG</sequence>
<keyword evidence="6" id="KW-0812">Transmembrane</keyword>
<dbReference type="KEGG" id="lyj:FKV23_12615"/>
<dbReference type="SMART" id="SM00387">
    <property type="entry name" value="HATPase_c"/>
    <property type="match status" value="1"/>
</dbReference>
<dbReference type="AlphaFoldDB" id="A0A514BTU5"/>
<evidence type="ECO:0000256" key="4">
    <source>
        <dbReference type="SAM" id="Coils"/>
    </source>
</evidence>
<feature type="transmembrane region" description="Helical" evidence="6">
    <location>
        <begin position="125"/>
        <end position="142"/>
    </location>
</feature>
<keyword evidence="4" id="KW-0175">Coiled coil</keyword>
<dbReference type="EC" id="2.7.13.3" evidence="2"/>
<dbReference type="InterPro" id="IPR036890">
    <property type="entry name" value="HATPase_C_sf"/>
</dbReference>
<dbReference type="PANTHER" id="PTHR43065:SF42">
    <property type="entry name" value="TWO-COMPONENT SENSOR PPRA"/>
    <property type="match status" value="1"/>
</dbReference>
<evidence type="ECO:0000256" key="5">
    <source>
        <dbReference type="SAM" id="MobiDB-lite"/>
    </source>
</evidence>
<dbReference type="Gene3D" id="3.30.565.10">
    <property type="entry name" value="Histidine kinase-like ATPase, C-terminal domain"/>
    <property type="match status" value="1"/>
</dbReference>
<evidence type="ECO:0000256" key="3">
    <source>
        <dbReference type="ARBA" id="ARBA00022553"/>
    </source>
</evidence>
<dbReference type="Proteomes" id="UP000317199">
    <property type="component" value="Chromosome"/>
</dbReference>
<dbReference type="Gene3D" id="1.10.287.130">
    <property type="match status" value="1"/>
</dbReference>
<dbReference type="PROSITE" id="PS50109">
    <property type="entry name" value="HIS_KIN"/>
    <property type="match status" value="1"/>
</dbReference>
<keyword evidence="6" id="KW-1133">Transmembrane helix</keyword>
<dbReference type="PRINTS" id="PR00344">
    <property type="entry name" value="BCTRLSENSOR"/>
</dbReference>
<dbReference type="InterPro" id="IPR004358">
    <property type="entry name" value="Sig_transdc_His_kin-like_C"/>
</dbReference>
<evidence type="ECO:0000256" key="1">
    <source>
        <dbReference type="ARBA" id="ARBA00000085"/>
    </source>
</evidence>
<keyword evidence="9" id="KW-1185">Reference proteome</keyword>
<dbReference type="OrthoDB" id="9770473at2"/>
<dbReference type="EMBL" id="CP041242">
    <property type="protein sequence ID" value="QDH70828.1"/>
    <property type="molecule type" value="Genomic_DNA"/>
</dbReference>
<feature type="transmembrane region" description="Helical" evidence="6">
    <location>
        <begin position="228"/>
        <end position="250"/>
    </location>
</feature>
<evidence type="ECO:0000313" key="8">
    <source>
        <dbReference type="EMBL" id="QDH70828.1"/>
    </source>
</evidence>
<comment type="catalytic activity">
    <reaction evidence="1">
        <text>ATP + protein L-histidine = ADP + protein N-phospho-L-histidine.</text>
        <dbReference type="EC" id="2.7.13.3"/>
    </reaction>
</comment>
<feature type="transmembrane region" description="Helical" evidence="6">
    <location>
        <begin position="149"/>
        <end position="169"/>
    </location>
</feature>
<dbReference type="InterPro" id="IPR005467">
    <property type="entry name" value="His_kinase_dom"/>
</dbReference>
<evidence type="ECO:0000256" key="2">
    <source>
        <dbReference type="ARBA" id="ARBA00012438"/>
    </source>
</evidence>
<organism evidence="8 9">
    <name type="scientific">Marilutibacter alkalisoli</name>
    <dbReference type="NCBI Taxonomy" id="2591633"/>
    <lineage>
        <taxon>Bacteria</taxon>
        <taxon>Pseudomonadati</taxon>
        <taxon>Pseudomonadota</taxon>
        <taxon>Gammaproteobacteria</taxon>
        <taxon>Lysobacterales</taxon>
        <taxon>Lysobacteraceae</taxon>
        <taxon>Marilutibacter</taxon>
    </lineage>
</organism>
<gene>
    <name evidence="8" type="ORF">FKV23_12615</name>
</gene>
<dbReference type="SUPFAM" id="SSF47384">
    <property type="entry name" value="Homodimeric domain of signal transducing histidine kinase"/>
    <property type="match status" value="1"/>
</dbReference>
<dbReference type="InterPro" id="IPR003594">
    <property type="entry name" value="HATPase_dom"/>
</dbReference>
<keyword evidence="6" id="KW-0472">Membrane</keyword>
<evidence type="ECO:0000256" key="6">
    <source>
        <dbReference type="SAM" id="Phobius"/>
    </source>
</evidence>
<feature type="coiled-coil region" evidence="4">
    <location>
        <begin position="260"/>
        <end position="287"/>
    </location>
</feature>
<keyword evidence="3" id="KW-0597">Phosphoprotein</keyword>
<feature type="domain" description="Histidine kinase" evidence="7">
    <location>
        <begin position="299"/>
        <end position="504"/>
    </location>
</feature>
<reference evidence="8 9" key="1">
    <citation type="submission" date="2019-06" db="EMBL/GenBank/DDBJ databases">
        <title>Lysobacter alkalisoli sp. nov. isolated from saline-alkali soil.</title>
        <authorList>
            <person name="Sun J.-Q."/>
            <person name="Xu L."/>
        </authorList>
    </citation>
    <scope>NUCLEOTIDE SEQUENCE [LARGE SCALE GENOMIC DNA]</scope>
    <source>
        <strain evidence="8 9">SJ-36</strain>
    </source>
</reference>
<name>A0A514BTU5_9GAMM</name>
<feature type="transmembrane region" description="Helical" evidence="6">
    <location>
        <begin position="98"/>
        <end position="119"/>
    </location>
</feature>
<dbReference type="InterPro" id="IPR036097">
    <property type="entry name" value="HisK_dim/P_sf"/>
</dbReference>
<proteinExistence type="predicted"/>
<protein>
    <recommendedName>
        <fullName evidence="2">histidine kinase</fullName>
        <ecNumber evidence="2">2.7.13.3</ecNumber>
    </recommendedName>
</protein>
<dbReference type="InterPro" id="IPR003661">
    <property type="entry name" value="HisK_dim/P_dom"/>
</dbReference>
<accession>A0A514BTU5</accession>
<dbReference type="SMART" id="SM00388">
    <property type="entry name" value="HisKA"/>
    <property type="match status" value="1"/>
</dbReference>
<feature type="transmembrane region" description="Helical" evidence="6">
    <location>
        <begin position="175"/>
        <end position="192"/>
    </location>
</feature>
<evidence type="ECO:0000313" key="9">
    <source>
        <dbReference type="Proteomes" id="UP000317199"/>
    </source>
</evidence>
<evidence type="ECO:0000259" key="7">
    <source>
        <dbReference type="PROSITE" id="PS50109"/>
    </source>
</evidence>
<feature type="transmembrane region" description="Helical" evidence="6">
    <location>
        <begin position="197"/>
        <end position="216"/>
    </location>
</feature>
<dbReference type="Pfam" id="PF02518">
    <property type="entry name" value="HATPase_c"/>
    <property type="match status" value="1"/>
</dbReference>
<dbReference type="PANTHER" id="PTHR43065">
    <property type="entry name" value="SENSOR HISTIDINE KINASE"/>
    <property type="match status" value="1"/>
</dbReference>